<dbReference type="GO" id="GO:0003677">
    <property type="term" value="F:DNA binding"/>
    <property type="evidence" value="ECO:0007669"/>
    <property type="project" value="InterPro"/>
</dbReference>
<dbReference type="InterPro" id="IPR000792">
    <property type="entry name" value="Tscrpt_reg_LuxR_C"/>
</dbReference>
<dbReference type="PANTHER" id="PTHR16305:SF35">
    <property type="entry name" value="TRANSCRIPTIONAL ACTIVATOR DOMAIN"/>
    <property type="match status" value="1"/>
</dbReference>
<dbReference type="Pfam" id="PF00196">
    <property type="entry name" value="GerE"/>
    <property type="match status" value="1"/>
</dbReference>
<dbReference type="SMART" id="SM00382">
    <property type="entry name" value="AAA"/>
    <property type="match status" value="1"/>
</dbReference>
<dbReference type="InterPro" id="IPR041664">
    <property type="entry name" value="AAA_16"/>
</dbReference>
<evidence type="ECO:0000256" key="2">
    <source>
        <dbReference type="ARBA" id="ARBA00022840"/>
    </source>
</evidence>
<gene>
    <name evidence="4" type="ORF">Amac_059030</name>
</gene>
<dbReference type="PROSITE" id="PS50043">
    <property type="entry name" value="HTH_LUXR_2"/>
    <property type="match status" value="1"/>
</dbReference>
<keyword evidence="5" id="KW-1185">Reference proteome</keyword>
<evidence type="ECO:0000313" key="4">
    <source>
        <dbReference type="EMBL" id="GES12306.1"/>
    </source>
</evidence>
<evidence type="ECO:0000256" key="1">
    <source>
        <dbReference type="ARBA" id="ARBA00022741"/>
    </source>
</evidence>
<dbReference type="EMBL" id="BLAE01000035">
    <property type="protein sequence ID" value="GES12306.1"/>
    <property type="molecule type" value="Genomic_DNA"/>
</dbReference>
<feature type="domain" description="HTH luxR-type" evidence="3">
    <location>
        <begin position="860"/>
        <end position="925"/>
    </location>
</feature>
<dbReference type="InterPro" id="IPR036388">
    <property type="entry name" value="WH-like_DNA-bd_sf"/>
</dbReference>
<name>A0A5M3WUV1_9ACTN</name>
<dbReference type="RefSeq" id="WP_170322708.1">
    <property type="nucleotide sequence ID" value="NZ_BAAAHL010000012.1"/>
</dbReference>
<dbReference type="Gene3D" id="1.10.10.10">
    <property type="entry name" value="Winged helix-like DNA-binding domain superfamily/Winged helix DNA-binding domain"/>
    <property type="match status" value="1"/>
</dbReference>
<dbReference type="PRINTS" id="PR00038">
    <property type="entry name" value="HTHLUXR"/>
</dbReference>
<dbReference type="SMART" id="SM00421">
    <property type="entry name" value="HTH_LUXR"/>
    <property type="match status" value="1"/>
</dbReference>
<dbReference type="InterPro" id="IPR027417">
    <property type="entry name" value="P-loop_NTPase"/>
</dbReference>
<evidence type="ECO:0000313" key="5">
    <source>
        <dbReference type="Proteomes" id="UP000331127"/>
    </source>
</evidence>
<dbReference type="Pfam" id="PF13191">
    <property type="entry name" value="AAA_16"/>
    <property type="match status" value="1"/>
</dbReference>
<dbReference type="CDD" id="cd06170">
    <property type="entry name" value="LuxR_C_like"/>
    <property type="match status" value="1"/>
</dbReference>
<dbReference type="GO" id="GO:0005737">
    <property type="term" value="C:cytoplasm"/>
    <property type="evidence" value="ECO:0007669"/>
    <property type="project" value="TreeGrafter"/>
</dbReference>
<evidence type="ECO:0000259" key="3">
    <source>
        <dbReference type="PROSITE" id="PS50043"/>
    </source>
</evidence>
<sequence length="927" mass="97315">MASDGVMVGRAAELATVRSLVDGVRRGRGGVLLVSGEAGIGKTRLLREAAERARDAGLAVVTGRAVEGGGTYRPLSEALVGHLRQAWPASAEDSSCRAVLGGLLPEWAGDGGMPLNVDPALVVCEGALSLLRVIGGDHGCLLVLDDMHWADAETLAVVEYLAGAVRGQPILVAASACDDEPLPGVLSRLSRLSRREDVTALRLGRLTTAEVEALAEHRTGGLPLAEAGLRFVVEHADGLPYMVEELVAGVLESALGRGTPAVPEGIVCRVAARLAALEPVQRGVLEAAAVLGTDPDWTILGAVTGVPEPLVLGALRGATPHLLVSAGDELHWRHTLTRAAVLAHVTPPERAAVARRAAEVLLSRGEPAREAYAAELLAAAGEGTRSAEIFLRLARRDMDTGALRSAQDHLVRASATRTLRPMVVIEHVRLLTLLGQAPAALEAGAGALAEVVGDRHAELCLRLAEAAIVARRWGEADRFIERAGRPGDARALVLAADSAFGAGDLRRAGDLAATAAGRAEQEARWETVCQALTTLGRCAMRHDTATARAAYARAAQTGAEHGLIPARVTALLGLGAVELLDHAASPAIVEARELASRTGLLAEVIWCDLLLADAMTTTEGPRAAQALARSAAEQAGRLRLPGLEGVAEMFIATGHAVAGDELGMEAVLARAVARPHAPVEVTALAQATCGLRRLLSRDLRAASALLDDGISALDGRGEAGPVQHWGLWALLRTVLADRDTEARETLRRSPAVLRVVNRAGLRYADAVAEGRAGRPERAAALFADADQALAEHHWWRRLLRLLALEAAIADGWGDPVPELRVDLDAHVRAGEHQMARICRDLLRGAGAPTRRGRGLAPVPAGLRAAGVTSREMDVLSLVAEGLTNGKIAERLVISRRTVDTHVANLLAKTSSADRSELRTIAGPIRTR</sequence>
<reference evidence="4 5" key="1">
    <citation type="submission" date="2019-10" db="EMBL/GenBank/DDBJ databases">
        <title>Whole genome shotgun sequence of Acrocarpospora macrocephala NBRC 16266.</title>
        <authorList>
            <person name="Ichikawa N."/>
            <person name="Kimura A."/>
            <person name="Kitahashi Y."/>
            <person name="Komaki H."/>
            <person name="Oguchi A."/>
        </authorList>
    </citation>
    <scope>NUCLEOTIDE SEQUENCE [LARGE SCALE GENOMIC DNA]</scope>
    <source>
        <strain evidence="4 5">NBRC 16266</strain>
    </source>
</reference>
<dbReference type="Proteomes" id="UP000331127">
    <property type="component" value="Unassembled WGS sequence"/>
</dbReference>
<dbReference type="Gene3D" id="3.40.50.300">
    <property type="entry name" value="P-loop containing nucleotide triphosphate hydrolases"/>
    <property type="match status" value="1"/>
</dbReference>
<dbReference type="InterPro" id="IPR003593">
    <property type="entry name" value="AAA+_ATPase"/>
</dbReference>
<keyword evidence="1" id="KW-0547">Nucleotide-binding</keyword>
<dbReference type="PANTHER" id="PTHR16305">
    <property type="entry name" value="TESTICULAR SOLUBLE ADENYLYL CYCLASE"/>
    <property type="match status" value="1"/>
</dbReference>
<keyword evidence="2" id="KW-0067">ATP-binding</keyword>
<dbReference type="InterPro" id="IPR016032">
    <property type="entry name" value="Sig_transdc_resp-reg_C-effctor"/>
</dbReference>
<dbReference type="GO" id="GO:0004016">
    <property type="term" value="F:adenylate cyclase activity"/>
    <property type="evidence" value="ECO:0007669"/>
    <property type="project" value="TreeGrafter"/>
</dbReference>
<dbReference type="GO" id="GO:0005524">
    <property type="term" value="F:ATP binding"/>
    <property type="evidence" value="ECO:0007669"/>
    <property type="project" value="UniProtKB-KW"/>
</dbReference>
<dbReference type="GO" id="GO:0006355">
    <property type="term" value="P:regulation of DNA-templated transcription"/>
    <property type="evidence" value="ECO:0007669"/>
    <property type="project" value="InterPro"/>
</dbReference>
<dbReference type="AlphaFoldDB" id="A0A5M3WUV1"/>
<comment type="caution">
    <text evidence="4">The sequence shown here is derived from an EMBL/GenBank/DDBJ whole genome shotgun (WGS) entry which is preliminary data.</text>
</comment>
<dbReference type="SUPFAM" id="SSF52540">
    <property type="entry name" value="P-loop containing nucleoside triphosphate hydrolases"/>
    <property type="match status" value="1"/>
</dbReference>
<dbReference type="SUPFAM" id="SSF46894">
    <property type="entry name" value="C-terminal effector domain of the bipartite response regulators"/>
    <property type="match status" value="1"/>
</dbReference>
<dbReference type="PROSITE" id="PS00622">
    <property type="entry name" value="HTH_LUXR_1"/>
    <property type="match status" value="1"/>
</dbReference>
<organism evidence="4 5">
    <name type="scientific">Acrocarpospora macrocephala</name>
    <dbReference type="NCBI Taxonomy" id="150177"/>
    <lineage>
        <taxon>Bacteria</taxon>
        <taxon>Bacillati</taxon>
        <taxon>Actinomycetota</taxon>
        <taxon>Actinomycetes</taxon>
        <taxon>Streptosporangiales</taxon>
        <taxon>Streptosporangiaceae</taxon>
        <taxon>Acrocarpospora</taxon>
    </lineage>
</organism>
<protein>
    <recommendedName>
        <fullName evidence="3">HTH luxR-type domain-containing protein</fullName>
    </recommendedName>
</protein>
<proteinExistence type="predicted"/>
<accession>A0A5M3WUV1</accession>